<dbReference type="RefSeq" id="XP_002117851.1">
    <property type="nucleotide sequence ID" value="XM_002117815.1"/>
</dbReference>
<dbReference type="InterPro" id="IPR001905">
    <property type="entry name" value="Ammonium_transpt"/>
</dbReference>
<dbReference type="GO" id="GO:0005886">
    <property type="term" value="C:plasma membrane"/>
    <property type="evidence" value="ECO:0000318"/>
    <property type="project" value="GO_Central"/>
</dbReference>
<feature type="transmembrane region" description="Helical" evidence="8">
    <location>
        <begin position="28"/>
        <end position="50"/>
    </location>
</feature>
<dbReference type="FunFam" id="1.10.3430.10:FF:000010">
    <property type="entry name" value="Ammonium transporter"/>
    <property type="match status" value="1"/>
</dbReference>
<dbReference type="InterPro" id="IPR018047">
    <property type="entry name" value="Ammonium_transpt_CS"/>
</dbReference>
<dbReference type="GeneID" id="6759063"/>
<dbReference type="InterPro" id="IPR029020">
    <property type="entry name" value="Ammonium/urea_transptr"/>
</dbReference>
<comment type="subcellular location">
    <subcellularLocation>
        <location evidence="8">Cell membrane</location>
        <topology evidence="8">Multi-pass membrane protein</topology>
    </subcellularLocation>
    <subcellularLocation>
        <location evidence="1">Membrane</location>
        <topology evidence="1">Multi-pass membrane protein</topology>
    </subcellularLocation>
</comment>
<dbReference type="PANTHER" id="PTHR11730:SF6">
    <property type="entry name" value="AMMONIUM TRANSPORTER"/>
    <property type="match status" value="1"/>
</dbReference>
<feature type="transmembrane region" description="Helical" evidence="8">
    <location>
        <begin position="253"/>
        <end position="273"/>
    </location>
</feature>
<organism evidence="10 11">
    <name type="scientific">Trichoplax adhaerens</name>
    <name type="common">Trichoplax reptans</name>
    <dbReference type="NCBI Taxonomy" id="10228"/>
    <lineage>
        <taxon>Eukaryota</taxon>
        <taxon>Metazoa</taxon>
        <taxon>Placozoa</taxon>
        <taxon>Uniplacotomia</taxon>
        <taxon>Trichoplacea</taxon>
        <taxon>Trichoplacidae</taxon>
        <taxon>Trichoplax</taxon>
    </lineage>
</organism>
<feature type="transmembrane region" description="Helical" evidence="8">
    <location>
        <begin position="308"/>
        <end position="330"/>
    </location>
</feature>
<dbReference type="NCBIfam" id="TIGR00836">
    <property type="entry name" value="amt"/>
    <property type="match status" value="1"/>
</dbReference>
<evidence type="ECO:0000256" key="1">
    <source>
        <dbReference type="ARBA" id="ARBA00004141"/>
    </source>
</evidence>
<name>B3SC87_TRIAD</name>
<evidence type="ECO:0000256" key="6">
    <source>
        <dbReference type="ARBA" id="ARBA00023136"/>
    </source>
</evidence>
<dbReference type="HOGENOM" id="CLU_000445_33_1_1"/>
<comment type="similarity">
    <text evidence="2 8">Belongs to the ammonia transporter channel (TC 1.A.11.2) family.</text>
</comment>
<evidence type="ECO:0000313" key="10">
    <source>
        <dbReference type="EMBL" id="EDV19694.1"/>
    </source>
</evidence>
<feature type="transmembrane region" description="Helical" evidence="8">
    <location>
        <begin position="285"/>
        <end position="302"/>
    </location>
</feature>
<dbReference type="EMBL" id="DS985268">
    <property type="protein sequence ID" value="EDV19694.1"/>
    <property type="molecule type" value="Genomic_DNA"/>
</dbReference>
<feature type="transmembrane region" description="Helical" evidence="8">
    <location>
        <begin position="380"/>
        <end position="404"/>
    </location>
</feature>
<dbReference type="Pfam" id="PF00909">
    <property type="entry name" value="Ammonium_transp"/>
    <property type="match status" value="1"/>
</dbReference>
<feature type="transmembrane region" description="Helical" evidence="8">
    <location>
        <begin position="108"/>
        <end position="127"/>
    </location>
</feature>
<keyword evidence="11" id="KW-1185">Reference proteome</keyword>
<dbReference type="Proteomes" id="UP000009022">
    <property type="component" value="Unassembled WGS sequence"/>
</dbReference>
<feature type="transmembrane region" description="Helical" evidence="8">
    <location>
        <begin position="179"/>
        <end position="198"/>
    </location>
</feature>
<gene>
    <name evidence="10" type="ORF">TRIADDRAFT_61877</name>
</gene>
<dbReference type="eggNOG" id="KOG0682">
    <property type="taxonomic scope" value="Eukaryota"/>
</dbReference>
<dbReference type="InParanoid" id="B3SC87"/>
<dbReference type="PROSITE" id="PS01219">
    <property type="entry name" value="AMMONIUM_TRANSP"/>
    <property type="match status" value="1"/>
</dbReference>
<dbReference type="STRING" id="10228.B3SC87"/>
<feature type="transmembrane region" description="Helical" evidence="8">
    <location>
        <begin position="219"/>
        <end position="241"/>
    </location>
</feature>
<keyword evidence="5 8" id="KW-1133">Transmembrane helix</keyword>
<reference evidence="10 11" key="1">
    <citation type="journal article" date="2008" name="Nature">
        <title>The Trichoplax genome and the nature of placozoans.</title>
        <authorList>
            <person name="Srivastava M."/>
            <person name="Begovic E."/>
            <person name="Chapman J."/>
            <person name="Putnam N.H."/>
            <person name="Hellsten U."/>
            <person name="Kawashima T."/>
            <person name="Kuo A."/>
            <person name="Mitros T."/>
            <person name="Salamov A."/>
            <person name="Carpenter M.L."/>
            <person name="Signorovitch A.Y."/>
            <person name="Moreno M.A."/>
            <person name="Kamm K."/>
            <person name="Grimwood J."/>
            <person name="Schmutz J."/>
            <person name="Shapiro H."/>
            <person name="Grigoriev I.V."/>
            <person name="Buss L.W."/>
            <person name="Schierwater B."/>
            <person name="Dellaporta S.L."/>
            <person name="Rokhsar D.S."/>
        </authorList>
    </citation>
    <scope>NUCLEOTIDE SEQUENCE [LARGE SCALE GENOMIC DNA]</scope>
    <source>
        <strain evidence="10 11">Grell-BS-1999</strain>
    </source>
</reference>
<dbReference type="GO" id="GO:0097272">
    <property type="term" value="P:ammonium homeostasis"/>
    <property type="evidence" value="ECO:0000318"/>
    <property type="project" value="GO_Central"/>
</dbReference>
<keyword evidence="3 8" id="KW-0813">Transport</keyword>
<evidence type="ECO:0000256" key="7">
    <source>
        <dbReference type="ARBA" id="ARBA00023177"/>
    </source>
</evidence>
<dbReference type="OrthoDB" id="534912at2759"/>
<evidence type="ECO:0000259" key="9">
    <source>
        <dbReference type="Pfam" id="PF00909"/>
    </source>
</evidence>
<sequence length="472" mass="51343">MSTSGILIASNVTSTKNPWQLNTLEYNVIGIFHIVTGLIVFFMQTGFAFLEAGSVRSKNTTNILIKNVVDMLIGAISYWAVGYAFAFGDGNTFIGTKYFLLINLPGPGYSFWWCNYVYAATAASIVSGAVAERIKFTSYLVYSAVITSFIYPIASHWAWDPHGWLMIGVPGASYQDFSGSSLIHGVGGMCALIGALFLGPRLGRFDKNGNPKNLPGHTVPFVALGGFILAFGLITFNVSSYFRVNGSLDAPKIALIGINSILAGSGGAIVALFTKRLHPKLSNHWSLLTCINGLITGIASVCASCNSIYPWAALLIGAIAGLTFMVWSWAILKFRIDDPLDAISVHLNAGIWGMIAQSLFNFKTGLFYRHMDKTSWLQFGWNMLGLLAILTWTSATSGLMFLILKKTGYLRVSEEIEIKGLDVPIHGEPAYPRISYGSGWGIESDVEMDTSVLMLLPSDNEDNEARVVKSQN</sequence>
<feature type="domain" description="Ammonium transporter AmtB-like" evidence="9">
    <location>
        <begin position="32"/>
        <end position="431"/>
    </location>
</feature>
<feature type="transmembrane region" description="Helical" evidence="8">
    <location>
        <begin position="71"/>
        <end position="88"/>
    </location>
</feature>
<protein>
    <recommendedName>
        <fullName evidence="8">Ammonium transporter</fullName>
    </recommendedName>
</protein>
<dbReference type="GO" id="GO:0008519">
    <property type="term" value="F:ammonium channel activity"/>
    <property type="evidence" value="ECO:0000318"/>
    <property type="project" value="GO_Central"/>
</dbReference>
<dbReference type="SUPFAM" id="SSF111352">
    <property type="entry name" value="Ammonium transporter"/>
    <property type="match status" value="1"/>
</dbReference>
<dbReference type="AlphaFoldDB" id="B3SC87"/>
<accession>B3SC87</accession>
<evidence type="ECO:0000256" key="5">
    <source>
        <dbReference type="ARBA" id="ARBA00022989"/>
    </source>
</evidence>
<dbReference type="PhylomeDB" id="B3SC87"/>
<dbReference type="OMA" id="CGFAYLE"/>
<dbReference type="KEGG" id="tad:TRIADDRAFT_61877"/>
<evidence type="ECO:0000256" key="3">
    <source>
        <dbReference type="ARBA" id="ARBA00022448"/>
    </source>
</evidence>
<evidence type="ECO:0000313" key="11">
    <source>
        <dbReference type="Proteomes" id="UP000009022"/>
    </source>
</evidence>
<dbReference type="InterPro" id="IPR024041">
    <property type="entry name" value="NH4_transpt_AmtB-like_dom"/>
</dbReference>
<dbReference type="GO" id="GO:0072488">
    <property type="term" value="P:ammonium transmembrane transport"/>
    <property type="evidence" value="ECO:0000318"/>
    <property type="project" value="GO_Central"/>
</dbReference>
<evidence type="ECO:0000256" key="4">
    <source>
        <dbReference type="ARBA" id="ARBA00022692"/>
    </source>
</evidence>
<dbReference type="CTD" id="6759063"/>
<keyword evidence="7 8" id="KW-0924">Ammonia transport</keyword>
<keyword evidence="4 8" id="KW-0812">Transmembrane</keyword>
<dbReference type="Gene3D" id="1.10.3430.10">
    <property type="entry name" value="Ammonium transporter AmtB like domains"/>
    <property type="match status" value="1"/>
</dbReference>
<feature type="transmembrane region" description="Helical" evidence="8">
    <location>
        <begin position="342"/>
        <end position="360"/>
    </location>
</feature>
<evidence type="ECO:0000256" key="8">
    <source>
        <dbReference type="RuleBase" id="RU362002"/>
    </source>
</evidence>
<proteinExistence type="inferred from homology"/>
<feature type="transmembrane region" description="Helical" evidence="8">
    <location>
        <begin position="139"/>
        <end position="159"/>
    </location>
</feature>
<dbReference type="PANTHER" id="PTHR11730">
    <property type="entry name" value="AMMONIUM TRANSPORTER"/>
    <property type="match status" value="1"/>
</dbReference>
<keyword evidence="6 8" id="KW-0472">Membrane</keyword>
<evidence type="ECO:0000256" key="2">
    <source>
        <dbReference type="ARBA" id="ARBA00005887"/>
    </source>
</evidence>